<dbReference type="SUPFAM" id="SSF81383">
    <property type="entry name" value="F-box domain"/>
    <property type="match status" value="1"/>
</dbReference>
<accession>A0AAV1QSY4</accession>
<sequence length="380" mass="43605">MAASYSYFPEDIIIEILLRLPVKSLLRFRSVSKQWFSLTTNPKFITTHLHHSTENPSLLIARRECVDFIFKTHISLLPNGSTRLHGVHVPNMFGSPFNFVGSDGGLICIQLTPLIYFNYVLWNPATRQFRHIPKSPTYFTHKTCLAFDAFGYSSETNDYKLLLIWYYQEEGVYQAEVFSRRTGSWKVIDKPVPYGFHSDDPPLSLKGEIYWHAGRYVSGNLMEIIVGFNLVTEDFRKIDLPSLEFRSTCYTVTEYKGSLALLIFPRNMSLRNYGFELWVISEEGGGGGGNRESWNKVFTLKEPFLGISRRPEWVFRGSILLFTSIFEAQDGFYLLDPTNPSLQASKFVPMSRPTNTKYGFGEFCYNVESLASVYGENESD</sequence>
<dbReference type="InterPro" id="IPR036047">
    <property type="entry name" value="F-box-like_dom_sf"/>
</dbReference>
<dbReference type="EMBL" id="CAWUPB010000246">
    <property type="protein sequence ID" value="CAK7324173.1"/>
    <property type="molecule type" value="Genomic_DNA"/>
</dbReference>
<dbReference type="InterPro" id="IPR001810">
    <property type="entry name" value="F-box_dom"/>
</dbReference>
<dbReference type="InterPro" id="IPR006527">
    <property type="entry name" value="F-box-assoc_dom_typ1"/>
</dbReference>
<feature type="domain" description="F-box" evidence="1">
    <location>
        <begin position="2"/>
        <end position="48"/>
    </location>
</feature>
<dbReference type="Proteomes" id="UP001314170">
    <property type="component" value="Unassembled WGS sequence"/>
</dbReference>
<keyword evidence="3" id="KW-1185">Reference proteome</keyword>
<dbReference type="AlphaFoldDB" id="A0AAV1QSY4"/>
<dbReference type="PANTHER" id="PTHR31672">
    <property type="entry name" value="BNACNNG10540D PROTEIN"/>
    <property type="match status" value="1"/>
</dbReference>
<dbReference type="InterPro" id="IPR017451">
    <property type="entry name" value="F-box-assoc_interact_dom"/>
</dbReference>
<comment type="caution">
    <text evidence="2">The sequence shown here is derived from an EMBL/GenBank/DDBJ whole genome shotgun (WGS) entry which is preliminary data.</text>
</comment>
<reference evidence="2 3" key="1">
    <citation type="submission" date="2024-01" db="EMBL/GenBank/DDBJ databases">
        <authorList>
            <person name="Waweru B."/>
        </authorList>
    </citation>
    <scope>NUCLEOTIDE SEQUENCE [LARGE SCALE GENOMIC DNA]</scope>
</reference>
<dbReference type="Pfam" id="PF00646">
    <property type="entry name" value="F-box"/>
    <property type="match status" value="1"/>
</dbReference>
<evidence type="ECO:0000259" key="1">
    <source>
        <dbReference type="PROSITE" id="PS50181"/>
    </source>
</evidence>
<dbReference type="Pfam" id="PF07734">
    <property type="entry name" value="FBA_1"/>
    <property type="match status" value="1"/>
</dbReference>
<organism evidence="2 3">
    <name type="scientific">Dovyalis caffra</name>
    <dbReference type="NCBI Taxonomy" id="77055"/>
    <lineage>
        <taxon>Eukaryota</taxon>
        <taxon>Viridiplantae</taxon>
        <taxon>Streptophyta</taxon>
        <taxon>Embryophyta</taxon>
        <taxon>Tracheophyta</taxon>
        <taxon>Spermatophyta</taxon>
        <taxon>Magnoliopsida</taxon>
        <taxon>eudicotyledons</taxon>
        <taxon>Gunneridae</taxon>
        <taxon>Pentapetalae</taxon>
        <taxon>rosids</taxon>
        <taxon>fabids</taxon>
        <taxon>Malpighiales</taxon>
        <taxon>Salicaceae</taxon>
        <taxon>Flacourtieae</taxon>
        <taxon>Dovyalis</taxon>
    </lineage>
</organism>
<dbReference type="CDD" id="cd22157">
    <property type="entry name" value="F-box_AtFBW1-like"/>
    <property type="match status" value="1"/>
</dbReference>
<evidence type="ECO:0000313" key="2">
    <source>
        <dbReference type="EMBL" id="CAK7324173.1"/>
    </source>
</evidence>
<dbReference type="NCBIfam" id="TIGR01640">
    <property type="entry name" value="F_box_assoc_1"/>
    <property type="match status" value="1"/>
</dbReference>
<dbReference type="Gene3D" id="1.20.1280.50">
    <property type="match status" value="1"/>
</dbReference>
<evidence type="ECO:0000313" key="3">
    <source>
        <dbReference type="Proteomes" id="UP001314170"/>
    </source>
</evidence>
<dbReference type="PROSITE" id="PS50181">
    <property type="entry name" value="FBOX"/>
    <property type="match status" value="1"/>
</dbReference>
<gene>
    <name evidence="2" type="ORF">DCAF_LOCUS1810</name>
</gene>
<name>A0AAV1QSY4_9ROSI</name>
<dbReference type="SMART" id="SM00256">
    <property type="entry name" value="FBOX"/>
    <property type="match status" value="1"/>
</dbReference>
<dbReference type="InterPro" id="IPR050796">
    <property type="entry name" value="SCF_F-box_component"/>
</dbReference>
<dbReference type="PANTHER" id="PTHR31672:SF13">
    <property type="entry name" value="F-BOX PROTEIN CPR30-LIKE"/>
    <property type="match status" value="1"/>
</dbReference>
<protein>
    <recommendedName>
        <fullName evidence="1">F-box domain-containing protein</fullName>
    </recommendedName>
</protein>
<proteinExistence type="predicted"/>